<reference evidence="16" key="2">
    <citation type="submission" date="2025-09" db="UniProtKB">
        <authorList>
            <consortium name="Ensembl"/>
        </authorList>
    </citation>
    <scope>IDENTIFICATION</scope>
</reference>
<evidence type="ECO:0000256" key="5">
    <source>
        <dbReference type="ARBA" id="ARBA00022692"/>
    </source>
</evidence>
<organism evidence="16 17">
    <name type="scientific">Seriola dumerili</name>
    <name type="common">Greater amberjack</name>
    <name type="synonym">Caranx dumerili</name>
    <dbReference type="NCBI Taxonomy" id="41447"/>
    <lineage>
        <taxon>Eukaryota</taxon>
        <taxon>Metazoa</taxon>
        <taxon>Chordata</taxon>
        <taxon>Craniata</taxon>
        <taxon>Vertebrata</taxon>
        <taxon>Euteleostomi</taxon>
        <taxon>Actinopterygii</taxon>
        <taxon>Neopterygii</taxon>
        <taxon>Teleostei</taxon>
        <taxon>Neoteleostei</taxon>
        <taxon>Acanthomorphata</taxon>
        <taxon>Carangaria</taxon>
        <taxon>Carangiformes</taxon>
        <taxon>Carangidae</taxon>
        <taxon>Seriola</taxon>
    </lineage>
</organism>
<comment type="function">
    <text evidence="14">Magnesium transporter that mediates the influx of magnesium into the mitochondrial matrix and regulates magnesium metabolism. Also permeable to calcium, sodium and potassium ions. Required for normal expression of the mitochondrial respiratory complex I subunits. May play a role in maintaining the inner mitochondrial membrane potential.</text>
</comment>
<keyword evidence="8 15" id="KW-0460">Magnesium</keyword>
<protein>
    <recommendedName>
        <fullName evidence="15">Magnesium transporter</fullName>
    </recommendedName>
</protein>
<evidence type="ECO:0000256" key="3">
    <source>
        <dbReference type="ARBA" id="ARBA00011255"/>
    </source>
</evidence>
<evidence type="ECO:0000256" key="9">
    <source>
        <dbReference type="ARBA" id="ARBA00022946"/>
    </source>
</evidence>
<dbReference type="GO" id="GO:0015095">
    <property type="term" value="F:magnesium ion transmembrane transporter activity"/>
    <property type="evidence" value="ECO:0007669"/>
    <property type="project" value="TreeGrafter"/>
</dbReference>
<dbReference type="RefSeq" id="XP_022609359.1">
    <property type="nucleotide sequence ID" value="XM_022753638.1"/>
</dbReference>
<reference evidence="16" key="1">
    <citation type="submission" date="2025-08" db="UniProtKB">
        <authorList>
            <consortium name="Ensembl"/>
        </authorList>
    </citation>
    <scope>IDENTIFICATION</scope>
</reference>
<dbReference type="GO" id="GO:0046872">
    <property type="term" value="F:metal ion binding"/>
    <property type="evidence" value="ECO:0007669"/>
    <property type="project" value="UniProtKB-KW"/>
</dbReference>
<evidence type="ECO:0000313" key="17">
    <source>
        <dbReference type="Proteomes" id="UP000261420"/>
    </source>
</evidence>
<dbReference type="CDD" id="cd12823">
    <property type="entry name" value="Mrs2_Mfm1p-like"/>
    <property type="match status" value="1"/>
</dbReference>
<comment type="similarity">
    <text evidence="2 15">Belongs to the CorA metal ion transporter (MIT) (TC 1.A.35) family.</text>
</comment>
<dbReference type="GeneID" id="111227898"/>
<sequence>MKLHRVLLAGCMDCTRIYLPGNFYPKRLFSSVSAFSSRLGETRTLILCRAPTMLCPVKYTVPLGNRKPTLYSRSYSVVDARCQPRKSQSAVVTKENLLLGGATWPVSSIRHRVTDAPLSSVPPAFVVMKFDQEGNLTSFEKKKTELCQELSLQARDLRFQHSTSLTARNNCIIIRMESLKAIVTPQSLLVLDFRGLGLERWLVLELAPQLASQTHSLPFEFRALEAILQHKVNTLQTRLNEVEPIILDVLESLVDPKILSADRSKLHILLQNSKSLSELETDIKVFKDSLLKILDEDEMIEELCLTKWTDPRVFEESSLGIDHAEEMELLLENYYMQAEELGNKTRELKGLIDDSESVIFINLDSHRNVMMRLNLQLTMGSFSLSLFGLIGVAFGMNLTSCFEEDPRVFWLVTGFMFLGSGLIWRRLLSFLGRHLEPSIPPLIPPVWKRNLKSSDMKTGVR</sequence>
<comment type="subcellular location">
    <subcellularLocation>
        <location evidence="1 15">Mitochondrion inner membrane</location>
        <topology evidence="1 15">Multi-pass membrane protein</topology>
    </subcellularLocation>
</comment>
<feature type="transmembrane region" description="Helical" evidence="15">
    <location>
        <begin position="408"/>
        <end position="424"/>
    </location>
</feature>
<dbReference type="PANTHER" id="PTHR13890">
    <property type="entry name" value="RNA SPLICING PROTEIN MRS2, MITOCHONDRIAL"/>
    <property type="match status" value="1"/>
</dbReference>
<evidence type="ECO:0000256" key="2">
    <source>
        <dbReference type="ARBA" id="ARBA00009765"/>
    </source>
</evidence>
<dbReference type="Pfam" id="PF22099">
    <property type="entry name" value="MRS2-like"/>
    <property type="match status" value="1"/>
</dbReference>
<evidence type="ECO:0000256" key="14">
    <source>
        <dbReference type="ARBA" id="ARBA00093432"/>
    </source>
</evidence>
<proteinExistence type="inferred from homology"/>
<evidence type="ECO:0000256" key="15">
    <source>
        <dbReference type="RuleBase" id="RU366042"/>
    </source>
</evidence>
<evidence type="ECO:0000256" key="6">
    <source>
        <dbReference type="ARBA" id="ARBA00022723"/>
    </source>
</evidence>
<dbReference type="GO" id="GO:0005743">
    <property type="term" value="C:mitochondrial inner membrane"/>
    <property type="evidence" value="ECO:0007669"/>
    <property type="project" value="UniProtKB-SubCell"/>
</dbReference>
<evidence type="ECO:0000256" key="12">
    <source>
        <dbReference type="ARBA" id="ARBA00023128"/>
    </source>
</evidence>
<dbReference type="Gene3D" id="2.40.128.330">
    <property type="match status" value="1"/>
</dbReference>
<evidence type="ECO:0000256" key="8">
    <source>
        <dbReference type="ARBA" id="ARBA00022842"/>
    </source>
</evidence>
<name>A0A3B4UX47_SERDU</name>
<keyword evidence="12" id="KW-0496">Mitochondrion</keyword>
<evidence type="ECO:0000256" key="7">
    <source>
        <dbReference type="ARBA" id="ARBA00022792"/>
    </source>
</evidence>
<dbReference type="FunFam" id="1.20.58.340:FF:000007">
    <property type="entry name" value="Magnesium transporter MRS2 homolog, mitochondrial"/>
    <property type="match status" value="1"/>
</dbReference>
<dbReference type="GeneTree" id="ENSGT00390000009988"/>
<evidence type="ECO:0000256" key="13">
    <source>
        <dbReference type="ARBA" id="ARBA00023136"/>
    </source>
</evidence>
<dbReference type="Proteomes" id="UP000261420">
    <property type="component" value="Unplaced"/>
</dbReference>
<dbReference type="OMA" id="TRNNCII"/>
<dbReference type="Ensembl" id="ENSSDUT00000022887.1">
    <property type="protein sequence ID" value="ENSSDUP00000022475.1"/>
    <property type="gene ID" value="ENSSDUG00000016372.1"/>
</dbReference>
<dbReference type="Gene3D" id="1.20.58.340">
    <property type="entry name" value="Magnesium transport protein CorA, transmembrane region"/>
    <property type="match status" value="1"/>
</dbReference>
<dbReference type="InterPro" id="IPR039204">
    <property type="entry name" value="MRS2-like"/>
</dbReference>
<keyword evidence="4 15" id="KW-0813">Transport</keyword>
<dbReference type="STRING" id="41447.ENSSDUP00000022475"/>
<evidence type="ECO:0000256" key="11">
    <source>
        <dbReference type="ARBA" id="ARBA00023065"/>
    </source>
</evidence>
<comment type="subunit">
    <text evidence="3">Homopentamer.</text>
</comment>
<keyword evidence="5 15" id="KW-0812">Transmembrane</keyword>
<keyword evidence="17" id="KW-1185">Reference proteome</keyword>
<keyword evidence="13 15" id="KW-0472">Membrane</keyword>
<evidence type="ECO:0000256" key="4">
    <source>
        <dbReference type="ARBA" id="ARBA00022448"/>
    </source>
</evidence>
<keyword evidence="6" id="KW-0479">Metal-binding</keyword>
<evidence type="ECO:0000256" key="1">
    <source>
        <dbReference type="ARBA" id="ARBA00004448"/>
    </source>
</evidence>
<evidence type="ECO:0000313" key="16">
    <source>
        <dbReference type="Ensembl" id="ENSSDUP00000022475.1"/>
    </source>
</evidence>
<dbReference type="RefSeq" id="XP_022609360.1">
    <property type="nucleotide sequence ID" value="XM_022753639.1"/>
</dbReference>
<feature type="transmembrane region" description="Helical" evidence="15">
    <location>
        <begin position="377"/>
        <end position="396"/>
    </location>
</feature>
<dbReference type="FunFam" id="2.40.128.330:FF:000003">
    <property type="entry name" value="Magnesium transporter MRS2 homolog, mitochondrial"/>
    <property type="match status" value="1"/>
</dbReference>
<keyword evidence="10 15" id="KW-1133">Transmembrane helix</keyword>
<keyword evidence="7 15" id="KW-0999">Mitochondrion inner membrane</keyword>
<keyword evidence="11 15" id="KW-0406">Ion transport</keyword>
<dbReference type="PANTHER" id="PTHR13890:SF0">
    <property type="entry name" value="MAGNESIUM TRANSPORTER MRS2 HOMOLOG, MITOCHONDRIAL"/>
    <property type="match status" value="1"/>
</dbReference>
<evidence type="ECO:0000256" key="10">
    <source>
        <dbReference type="ARBA" id="ARBA00022989"/>
    </source>
</evidence>
<accession>A0A3B4UX47</accession>
<dbReference type="AlphaFoldDB" id="A0A3B4UX47"/>
<dbReference type="GO" id="GO:0045016">
    <property type="term" value="P:mitochondrial magnesium ion transmembrane transport"/>
    <property type="evidence" value="ECO:0007669"/>
    <property type="project" value="TreeGrafter"/>
</dbReference>
<keyword evidence="9" id="KW-0809">Transit peptide</keyword>